<dbReference type="GO" id="GO:0005524">
    <property type="term" value="F:ATP binding"/>
    <property type="evidence" value="ECO:0007669"/>
    <property type="project" value="TreeGrafter"/>
</dbReference>
<dbReference type="InterPro" id="IPR050625">
    <property type="entry name" value="ParA/MinD_ATPase"/>
</dbReference>
<gene>
    <name evidence="2" type="ORF">NS331_02940</name>
</gene>
<dbReference type="Proteomes" id="UP000072741">
    <property type="component" value="Unassembled WGS sequence"/>
</dbReference>
<dbReference type="EMBL" id="LDSL01000022">
    <property type="protein sequence ID" value="KTT27185.1"/>
    <property type="molecule type" value="Genomic_DNA"/>
</dbReference>
<dbReference type="InterPro" id="IPR027417">
    <property type="entry name" value="P-loop_NTPase"/>
</dbReference>
<dbReference type="SUPFAM" id="SSF52540">
    <property type="entry name" value="P-loop containing nucleoside triphosphate hydrolases"/>
    <property type="match status" value="1"/>
</dbReference>
<evidence type="ECO:0000259" key="1">
    <source>
        <dbReference type="Pfam" id="PF16968"/>
    </source>
</evidence>
<feature type="domain" description="Pilus assembly protein TadZ N-terminal" evidence="1">
    <location>
        <begin position="23"/>
        <end position="138"/>
    </location>
</feature>
<dbReference type="PANTHER" id="PTHR43384:SF13">
    <property type="entry name" value="SLR0110 PROTEIN"/>
    <property type="match status" value="1"/>
</dbReference>
<evidence type="ECO:0000313" key="2">
    <source>
        <dbReference type="EMBL" id="KTT27185.1"/>
    </source>
</evidence>
<keyword evidence="3" id="KW-1185">Reference proteome</keyword>
<dbReference type="Gene3D" id="3.40.50.300">
    <property type="entry name" value="P-loop containing nucleotide triphosphate hydrolases"/>
    <property type="match status" value="1"/>
</dbReference>
<dbReference type="PANTHER" id="PTHR43384">
    <property type="entry name" value="SEPTUM SITE-DETERMINING PROTEIN MIND HOMOLOG, CHLOROPLASTIC-RELATED"/>
    <property type="match status" value="1"/>
</dbReference>
<dbReference type="Pfam" id="PF16968">
    <property type="entry name" value="TadZ_N"/>
    <property type="match status" value="1"/>
</dbReference>
<dbReference type="GO" id="GO:0016887">
    <property type="term" value="F:ATP hydrolysis activity"/>
    <property type="evidence" value="ECO:0007669"/>
    <property type="project" value="TreeGrafter"/>
</dbReference>
<keyword evidence="2" id="KW-0808">Transferase</keyword>
<evidence type="ECO:0000313" key="3">
    <source>
        <dbReference type="Proteomes" id="UP000072741"/>
    </source>
</evidence>
<dbReference type="AlphaFoldDB" id="A0A147HB76"/>
<sequence>MNALRDRLPDPGGATYAFVCTDATRVTWMTDALAGQGVVVPLRPGPGLEERIALLAPQAVLIDFGQGTNSATDEAGALLQRLRQARPDLPVAAAGLAADPVATLGALRAGVDDFVDLGGAPADAQATLRALVQRRAAVSRGPRGRTVALLGARAGVGATTLAASLALLLQEQAGGPATAGRPAAGAATPRRDVALLDLGLPARDALLYLDTPSDFSFVDGVRSLRRIDPTLLQTALAHHDSGVALLPLPASLAQVREISHADASQLIRRLADFFELQVADLGGFSSVDFIVQAVREADPVWMVCDQSIGAIVSTAALLKDLRARDVDLGRFALVVNKFDAHVDLGAREIADRLELPLAHVVPARAAPLNAAAARGEMLVRTARGDPFSQAVAAMARSLREGPSGAAADGPRPAATPAAGWRALGRQIGSLWKKEG</sequence>
<keyword evidence="2" id="KW-0418">Kinase</keyword>
<dbReference type="InterPro" id="IPR031580">
    <property type="entry name" value="TadZ_N"/>
</dbReference>
<dbReference type="OrthoDB" id="8531995at2"/>
<proteinExistence type="predicted"/>
<dbReference type="PATRIC" id="fig|433924.3.peg.2235"/>
<dbReference type="Gene3D" id="3.40.50.2300">
    <property type="match status" value="1"/>
</dbReference>
<organism evidence="2 3">
    <name type="scientific">Pseudacidovorax intermedius</name>
    <dbReference type="NCBI Taxonomy" id="433924"/>
    <lineage>
        <taxon>Bacteria</taxon>
        <taxon>Pseudomonadati</taxon>
        <taxon>Pseudomonadota</taxon>
        <taxon>Betaproteobacteria</taxon>
        <taxon>Burkholderiales</taxon>
        <taxon>Comamonadaceae</taxon>
        <taxon>Pseudacidovorax</taxon>
    </lineage>
</organism>
<name>A0A147HB76_9BURK</name>
<dbReference type="RefSeq" id="WP_058640520.1">
    <property type="nucleotide sequence ID" value="NZ_LDSL01000022.1"/>
</dbReference>
<accession>A0A147HB76</accession>
<comment type="caution">
    <text evidence="2">The sequence shown here is derived from an EMBL/GenBank/DDBJ whole genome shotgun (WGS) entry which is preliminary data.</text>
</comment>
<dbReference type="GO" id="GO:0051782">
    <property type="term" value="P:negative regulation of cell division"/>
    <property type="evidence" value="ECO:0007669"/>
    <property type="project" value="TreeGrafter"/>
</dbReference>
<protein>
    <submittedName>
        <fullName evidence="2">Histidine kinase</fullName>
    </submittedName>
</protein>
<dbReference type="GO" id="GO:0009898">
    <property type="term" value="C:cytoplasmic side of plasma membrane"/>
    <property type="evidence" value="ECO:0007669"/>
    <property type="project" value="TreeGrafter"/>
</dbReference>
<dbReference type="GO" id="GO:0016301">
    <property type="term" value="F:kinase activity"/>
    <property type="evidence" value="ECO:0007669"/>
    <property type="project" value="UniProtKB-KW"/>
</dbReference>
<dbReference type="GO" id="GO:0005829">
    <property type="term" value="C:cytosol"/>
    <property type="evidence" value="ECO:0007669"/>
    <property type="project" value="TreeGrafter"/>
</dbReference>
<reference evidence="2 3" key="1">
    <citation type="journal article" date="2016" name="Front. Microbiol.">
        <title>Genomic Resource of Rice Seed Associated Bacteria.</title>
        <authorList>
            <person name="Midha S."/>
            <person name="Bansal K."/>
            <person name="Sharma S."/>
            <person name="Kumar N."/>
            <person name="Patil P.P."/>
            <person name="Chaudhry V."/>
            <person name="Patil P.B."/>
        </authorList>
    </citation>
    <scope>NUCLEOTIDE SEQUENCE [LARGE SCALE GENOMIC DNA]</scope>
    <source>
        <strain evidence="2 3">NS331</strain>
    </source>
</reference>